<feature type="non-terminal residue" evidence="1">
    <location>
        <position position="638"/>
    </location>
</feature>
<protein>
    <submittedName>
        <fullName evidence="1">Uncharacterized protein</fullName>
    </submittedName>
</protein>
<keyword evidence="2" id="KW-1185">Reference proteome</keyword>
<proteinExistence type="predicted"/>
<dbReference type="OrthoDB" id="3048541at2759"/>
<organism evidence="1 2">
    <name type="scientific">Athelia psychrophila</name>
    <dbReference type="NCBI Taxonomy" id="1759441"/>
    <lineage>
        <taxon>Eukaryota</taxon>
        <taxon>Fungi</taxon>
        <taxon>Dikarya</taxon>
        <taxon>Basidiomycota</taxon>
        <taxon>Agaricomycotina</taxon>
        <taxon>Agaricomycetes</taxon>
        <taxon>Agaricomycetidae</taxon>
        <taxon>Atheliales</taxon>
        <taxon>Atheliaceae</taxon>
        <taxon>Athelia</taxon>
    </lineage>
</organism>
<evidence type="ECO:0000313" key="2">
    <source>
        <dbReference type="Proteomes" id="UP000076532"/>
    </source>
</evidence>
<dbReference type="Proteomes" id="UP000076532">
    <property type="component" value="Unassembled WGS sequence"/>
</dbReference>
<dbReference type="EMBL" id="KV417511">
    <property type="protein sequence ID" value="KZP26931.1"/>
    <property type="molecule type" value="Genomic_DNA"/>
</dbReference>
<evidence type="ECO:0000313" key="1">
    <source>
        <dbReference type="EMBL" id="KZP26931.1"/>
    </source>
</evidence>
<dbReference type="AlphaFoldDB" id="A0A166QAD8"/>
<reference evidence="1 2" key="1">
    <citation type="journal article" date="2016" name="Mol. Biol. Evol.">
        <title>Comparative Genomics of Early-Diverging Mushroom-Forming Fungi Provides Insights into the Origins of Lignocellulose Decay Capabilities.</title>
        <authorList>
            <person name="Nagy L.G."/>
            <person name="Riley R."/>
            <person name="Tritt A."/>
            <person name="Adam C."/>
            <person name="Daum C."/>
            <person name="Floudas D."/>
            <person name="Sun H."/>
            <person name="Yadav J.S."/>
            <person name="Pangilinan J."/>
            <person name="Larsson K.H."/>
            <person name="Matsuura K."/>
            <person name="Barry K."/>
            <person name="Labutti K."/>
            <person name="Kuo R."/>
            <person name="Ohm R.A."/>
            <person name="Bhattacharya S.S."/>
            <person name="Shirouzu T."/>
            <person name="Yoshinaga Y."/>
            <person name="Martin F.M."/>
            <person name="Grigoriev I.V."/>
            <person name="Hibbett D.S."/>
        </authorList>
    </citation>
    <scope>NUCLEOTIDE SEQUENCE [LARGE SCALE GENOMIC DNA]</scope>
    <source>
        <strain evidence="1 2">CBS 109695</strain>
    </source>
</reference>
<sequence length="638" mass="71543">MVLDVQLTYHILQILNLQRHVGRLLGKISLNKQVLMAIATHDIKRLRQTMNVALKMGVSTERLIRILQDTTDGVYRARGNDETDIDLVALIHHLGGSKLLYAVSHATGLPSLRTLKRRRKLKVIRPSSGAIQASDIDYNLASLFGDPAASHNIDRALTGHSILIDEMALDERARYFKWNNEIGGLCREHANEVDRKICSVEAVETVAKLLDTEVCHIGREATVVAIAAFSAEDYHAKPFILSPTCKSEKSPEQMQWLKLCLERWRNLYVGSLGPIWSVATDGDATRRTALHRILMSRTLDRSGPLYEVLGKLPGLNLQCGEDDTTMDSDPKHIFKRWCSLIRSILGIIIGETILDKGNLAEYLLRVPRMTRETVAELVNPEDPQDVPRAVALMQAPITLSKLPSVELHPKEQKDSRALALLGVMLSSLLEPFIKIEMSLQKQLTSLSAYAFLSFATFKLHVTSFSSNQLYADCQSMIKNAYFCVRKQQCMDPKARFFLLQLGDDRLELHFCEVRCSSHQCNVDISELSQKTSAAMDHHEIFERHPDWDRGHRRLKFIDSIAVDHVNPSSWKGANVCGEVSLELAWLAGKAEAEAALTAAQFPFNFDEFTQDGDAPLDMLRPDGDGVYPAVATEKDRSL</sequence>
<gene>
    <name evidence="1" type="ORF">FIBSPDRAFT_731480</name>
</gene>
<accession>A0A166QAD8</accession>
<name>A0A166QAD8_9AGAM</name>